<gene>
    <name evidence="2" type="ORF">NW209_13900</name>
</gene>
<proteinExistence type="predicted"/>
<name>A0AAW5N968_9BACT</name>
<keyword evidence="3" id="KW-1185">Reference proteome</keyword>
<organism evidence="2 3">
    <name type="scientific">Phocaeicola barnesiae</name>
    <dbReference type="NCBI Taxonomy" id="376804"/>
    <lineage>
        <taxon>Bacteria</taxon>
        <taxon>Pseudomonadati</taxon>
        <taxon>Bacteroidota</taxon>
        <taxon>Bacteroidia</taxon>
        <taxon>Bacteroidales</taxon>
        <taxon>Bacteroidaceae</taxon>
        <taxon>Phocaeicola</taxon>
    </lineage>
</organism>
<dbReference type="RefSeq" id="WP_258336212.1">
    <property type="nucleotide sequence ID" value="NZ_JANRHJ010000019.1"/>
</dbReference>
<reference evidence="2 3" key="1">
    <citation type="submission" date="2022-08" db="EMBL/GenBank/DDBJ databases">
        <authorList>
            <person name="Zeman M."/>
            <person name="Kubasova T."/>
        </authorList>
    </citation>
    <scope>NUCLEOTIDE SEQUENCE [LARGE SCALE GENOMIC DNA]</scope>
    <source>
        <strain evidence="2 3">ET62</strain>
    </source>
</reference>
<dbReference type="EMBL" id="JANRHJ010000019">
    <property type="protein sequence ID" value="MCR8875092.1"/>
    <property type="molecule type" value="Genomic_DNA"/>
</dbReference>
<dbReference type="AlphaFoldDB" id="A0AAW5N968"/>
<accession>A0AAW5N968</accession>
<evidence type="ECO:0000256" key="1">
    <source>
        <dbReference type="SAM" id="MobiDB-lite"/>
    </source>
</evidence>
<protein>
    <recommendedName>
        <fullName evidence="4">Fimbrillin family protein</fullName>
    </recommendedName>
</protein>
<evidence type="ECO:0000313" key="2">
    <source>
        <dbReference type="EMBL" id="MCR8875092.1"/>
    </source>
</evidence>
<sequence length="373" mass="41293">MKKTVICYMTLAALLAVGCTKEEMPTATEGAALQVEVRSGTAGTHDVRLFLANRSKEHNNDELHCPKEWRFDLKESAESVGSYTYSLVDMLPQWYKMTFVAVPHIEGATFFSEEIPDDNTCDFNKLVIDYSPALQYGINGRSGSTADLAIYRSAADGWLEKGKTLTKDVTLDRLTGMLVLNMGVLKDQFEKQVTSIVLQMRVPTRMYVSDEGYGNLVLTDEETVSYTYPITEEEWKSNEDYTITNVHLLPGVLTEAYLGVICGDKDNPIVYPIATTTPQAETVEIKSNMRTLLNFNGMKDTEFEIRYAGFDTGDNDAVIGIEDNDWTAGGSTSEDGVYWPEDSGLGIEDEWTDGGSVSDDGVDWPEDTGNPGT</sequence>
<evidence type="ECO:0008006" key="4">
    <source>
        <dbReference type="Google" id="ProtNLM"/>
    </source>
</evidence>
<dbReference type="PROSITE" id="PS51257">
    <property type="entry name" value="PROKAR_LIPOPROTEIN"/>
    <property type="match status" value="1"/>
</dbReference>
<feature type="region of interest" description="Disordered" evidence="1">
    <location>
        <begin position="325"/>
        <end position="373"/>
    </location>
</feature>
<dbReference type="Proteomes" id="UP001204579">
    <property type="component" value="Unassembled WGS sequence"/>
</dbReference>
<comment type="caution">
    <text evidence="2">The sequence shown here is derived from an EMBL/GenBank/DDBJ whole genome shotgun (WGS) entry which is preliminary data.</text>
</comment>
<evidence type="ECO:0000313" key="3">
    <source>
        <dbReference type="Proteomes" id="UP001204579"/>
    </source>
</evidence>